<dbReference type="InterPro" id="IPR025110">
    <property type="entry name" value="AMP-bd_C"/>
</dbReference>
<keyword evidence="6" id="KW-1185">Reference proteome</keyword>
<dbReference type="SUPFAM" id="SSF56801">
    <property type="entry name" value="Acetyl-CoA synthetase-like"/>
    <property type="match status" value="1"/>
</dbReference>
<evidence type="ECO:0000259" key="3">
    <source>
        <dbReference type="Pfam" id="PF00501"/>
    </source>
</evidence>
<dbReference type="Gene3D" id="3.40.50.12780">
    <property type="entry name" value="N-terminal domain of ligase-like"/>
    <property type="match status" value="1"/>
</dbReference>
<evidence type="ECO:0000259" key="4">
    <source>
        <dbReference type="Pfam" id="PF13193"/>
    </source>
</evidence>
<evidence type="ECO:0000256" key="2">
    <source>
        <dbReference type="SAM" id="MobiDB-lite"/>
    </source>
</evidence>
<dbReference type="PANTHER" id="PTHR43767">
    <property type="entry name" value="LONG-CHAIN-FATTY-ACID--COA LIGASE"/>
    <property type="match status" value="1"/>
</dbReference>
<dbReference type="InterPro" id="IPR050237">
    <property type="entry name" value="ATP-dep_AMP-bd_enzyme"/>
</dbReference>
<dbReference type="InterPro" id="IPR020845">
    <property type="entry name" value="AMP-binding_CS"/>
</dbReference>
<evidence type="ECO:0000313" key="5">
    <source>
        <dbReference type="EMBL" id="PWV97792.1"/>
    </source>
</evidence>
<dbReference type="AlphaFoldDB" id="A0A317PFT5"/>
<dbReference type="InterPro" id="IPR042099">
    <property type="entry name" value="ANL_N_sf"/>
</dbReference>
<protein>
    <submittedName>
        <fullName evidence="5">Fatty-acyl-CoA synthase</fullName>
    </submittedName>
</protein>
<organism evidence="5 6">
    <name type="scientific">Hoeflea marina</name>
    <dbReference type="NCBI Taxonomy" id="274592"/>
    <lineage>
        <taxon>Bacteria</taxon>
        <taxon>Pseudomonadati</taxon>
        <taxon>Pseudomonadota</taxon>
        <taxon>Alphaproteobacteria</taxon>
        <taxon>Hyphomicrobiales</taxon>
        <taxon>Rhizobiaceae</taxon>
        <taxon>Hoeflea</taxon>
    </lineage>
</organism>
<dbReference type="PROSITE" id="PS00455">
    <property type="entry name" value="AMP_BINDING"/>
    <property type="match status" value="1"/>
</dbReference>
<feature type="domain" description="AMP-binding enzyme C-terminal" evidence="4">
    <location>
        <begin position="490"/>
        <end position="564"/>
    </location>
</feature>
<dbReference type="GO" id="GO:0016877">
    <property type="term" value="F:ligase activity, forming carbon-sulfur bonds"/>
    <property type="evidence" value="ECO:0007669"/>
    <property type="project" value="UniProtKB-ARBA"/>
</dbReference>
<dbReference type="Proteomes" id="UP000246352">
    <property type="component" value="Unassembled WGS sequence"/>
</dbReference>
<feature type="compositionally biased region" description="Gly residues" evidence="2">
    <location>
        <begin position="1"/>
        <end position="11"/>
    </location>
</feature>
<dbReference type="PANTHER" id="PTHR43767:SF11">
    <property type="entry name" value="MEDIUM-CHAIN-FATTY-ACID--COA LIGASE"/>
    <property type="match status" value="1"/>
</dbReference>
<dbReference type="InterPro" id="IPR000873">
    <property type="entry name" value="AMP-dep_synth/lig_dom"/>
</dbReference>
<gene>
    <name evidence="5" type="ORF">DFR52_106317</name>
</gene>
<dbReference type="Pfam" id="PF13193">
    <property type="entry name" value="AMP-binding_C"/>
    <property type="match status" value="1"/>
</dbReference>
<sequence>MACEDGPGGWLAAGPEERRDDVTIQQSGEKATETGSPAVWDEVIRDEVMADGAMQHFGLTLDKFLDHAAHWHPDAEVVSANLDGTISRAGYGAIRARALEVSGLLAGLGVTVGSRVATLAWNGQAHFEAWYGIMGLGATCHTLNPRLTAEQSGAMLRQSGAAILIVSADLLPLAGKIADHAPALSRVYVIDRGAGGSTAMRPGVTVERLAPGGGDPANPVVWGEFDETTASGLCFTSGTTGAPKGVTYTHRSSYLHTLRLLQADVLGITAADSILAVVPMFHASAWGLPFAAPAVGARLVLPGRQADGASLARLIASEGVTLGVGVPTVWLGLVEHLEQNGGELPSLKRILVGGAPLPPALMQRIEQRLGVTVQTSWGMTELSPSGTMAVPGDPARRASVSGRPAVGVDLQLCDPGGNPLPGQRGVEGHLHVRGAAVIERYLGDAGPAVNAAGWFDTGDLARIDEAGNLIITGRAKDLIKSGGEWINPAEIEAVIGALPEVSLAAVIARPDAKWGEQPVLLVEVRAGQEISDEELLASLQGRVASWWIPRTVIRTKMPMASTGKIDKMRLKADYGHA</sequence>
<dbReference type="GO" id="GO:0046872">
    <property type="term" value="F:metal ion binding"/>
    <property type="evidence" value="ECO:0007669"/>
    <property type="project" value="UniProtKB-KW"/>
</dbReference>
<evidence type="ECO:0000313" key="6">
    <source>
        <dbReference type="Proteomes" id="UP000246352"/>
    </source>
</evidence>
<keyword evidence="1" id="KW-0479">Metal-binding</keyword>
<dbReference type="InterPro" id="IPR045851">
    <property type="entry name" value="AMP-bd_C_sf"/>
</dbReference>
<proteinExistence type="predicted"/>
<name>A0A317PFT5_9HYPH</name>
<evidence type="ECO:0000256" key="1">
    <source>
        <dbReference type="ARBA" id="ARBA00022723"/>
    </source>
</evidence>
<dbReference type="EMBL" id="QGTR01000006">
    <property type="protein sequence ID" value="PWV97792.1"/>
    <property type="molecule type" value="Genomic_DNA"/>
</dbReference>
<accession>A0A317PFT5</accession>
<feature type="region of interest" description="Disordered" evidence="2">
    <location>
        <begin position="1"/>
        <end position="20"/>
    </location>
</feature>
<reference evidence="5 6" key="1">
    <citation type="submission" date="2018-05" db="EMBL/GenBank/DDBJ databases">
        <title>Genomic Encyclopedia of Type Strains, Phase IV (KMG-IV): sequencing the most valuable type-strain genomes for metagenomic binning, comparative biology and taxonomic classification.</title>
        <authorList>
            <person name="Goeker M."/>
        </authorList>
    </citation>
    <scope>NUCLEOTIDE SEQUENCE [LARGE SCALE GENOMIC DNA]</scope>
    <source>
        <strain evidence="5 6">DSM 16791</strain>
    </source>
</reference>
<comment type="caution">
    <text evidence="5">The sequence shown here is derived from an EMBL/GenBank/DDBJ whole genome shotgun (WGS) entry which is preliminary data.</text>
</comment>
<dbReference type="Pfam" id="PF00501">
    <property type="entry name" value="AMP-binding"/>
    <property type="match status" value="1"/>
</dbReference>
<feature type="domain" description="AMP-dependent synthetase/ligase" evidence="3">
    <location>
        <begin position="66"/>
        <end position="442"/>
    </location>
</feature>
<dbReference type="Gene3D" id="3.30.300.30">
    <property type="match status" value="1"/>
</dbReference>